<accession>A0ABV2AS90</accession>
<dbReference type="Proteomes" id="UP001439008">
    <property type="component" value="Unassembled WGS sequence"/>
</dbReference>
<proteinExistence type="predicted"/>
<protein>
    <submittedName>
        <fullName evidence="2">Uncharacterized protein</fullName>
    </submittedName>
</protein>
<keyword evidence="1" id="KW-1133">Transmembrane helix</keyword>
<keyword evidence="1" id="KW-0812">Transmembrane</keyword>
<name>A0ABV2AS90_9EUKA</name>
<keyword evidence="3" id="KW-1185">Reference proteome</keyword>
<comment type="caution">
    <text evidence="2">The sequence shown here is derived from an EMBL/GenBank/DDBJ whole genome shotgun (WGS) entry which is preliminary data.</text>
</comment>
<gene>
    <name evidence="2" type="ORF">MHBO_004047</name>
</gene>
<sequence length="262" mass="31303">MRFRLLECHFNSEYETIEIPQNLKCFSDSKIDGAQNDGEETGLEIQQKKVQSLFAENIPPKLIDRTADFEKRMETVFAHCQKCFLMKERLKKRHSREKENLPKTKKSNGIFGFKMTKAERLKTVKVDENLAIRFAKQMEKYGNLRENRDAKTDQNLSGKQILEEIALQTSFYRFQRKVFEKTVFAAPFDELSEAQKFKVFEKFEPFSFIWSTLYESWLKNASGVRKSERIGFLQYFFEFLKFLVIWILISVIDWIYFYIIYI</sequence>
<evidence type="ECO:0000313" key="2">
    <source>
        <dbReference type="EMBL" id="MES1922534.1"/>
    </source>
</evidence>
<reference evidence="2 3" key="1">
    <citation type="journal article" date="2024" name="BMC Biol.">
        <title>Comparative genomics of Ascetosporea gives new insight into the evolutionary basis for animal parasitism in Rhizaria.</title>
        <authorList>
            <person name="Hiltunen Thoren M."/>
            <person name="Onut-Brannstrom I."/>
            <person name="Alfjorden A."/>
            <person name="Peckova H."/>
            <person name="Swords F."/>
            <person name="Hooper C."/>
            <person name="Holzer A.S."/>
            <person name="Bass D."/>
            <person name="Burki F."/>
        </authorList>
    </citation>
    <scope>NUCLEOTIDE SEQUENCE [LARGE SCALE GENOMIC DNA]</scope>
    <source>
        <strain evidence="2">20-A016</strain>
    </source>
</reference>
<dbReference type="EMBL" id="JBDODL010003031">
    <property type="protein sequence ID" value="MES1922534.1"/>
    <property type="molecule type" value="Genomic_DNA"/>
</dbReference>
<organism evidence="2 3">
    <name type="scientific">Bonamia ostreae</name>
    <dbReference type="NCBI Taxonomy" id="126728"/>
    <lineage>
        <taxon>Eukaryota</taxon>
        <taxon>Sar</taxon>
        <taxon>Rhizaria</taxon>
        <taxon>Endomyxa</taxon>
        <taxon>Ascetosporea</taxon>
        <taxon>Haplosporida</taxon>
        <taxon>Bonamia</taxon>
    </lineage>
</organism>
<keyword evidence="1" id="KW-0472">Membrane</keyword>
<evidence type="ECO:0000313" key="3">
    <source>
        <dbReference type="Proteomes" id="UP001439008"/>
    </source>
</evidence>
<feature type="transmembrane region" description="Helical" evidence="1">
    <location>
        <begin position="235"/>
        <end position="261"/>
    </location>
</feature>
<evidence type="ECO:0000256" key="1">
    <source>
        <dbReference type="SAM" id="Phobius"/>
    </source>
</evidence>